<dbReference type="InterPro" id="IPR036264">
    <property type="entry name" value="Bact_exopeptidase_dim_dom"/>
</dbReference>
<dbReference type="PANTHER" id="PTHR43808:SF32">
    <property type="entry name" value="ARGE_DAPE-RELATED DEACYLASE"/>
    <property type="match status" value="1"/>
</dbReference>
<feature type="domain" description="Peptidase M20 dimerisation" evidence="12">
    <location>
        <begin position="202"/>
        <end position="319"/>
    </location>
</feature>
<dbReference type="GO" id="GO:0046872">
    <property type="term" value="F:metal ion binding"/>
    <property type="evidence" value="ECO:0007669"/>
    <property type="project" value="UniProtKB-KW"/>
</dbReference>
<dbReference type="InterPro" id="IPR011650">
    <property type="entry name" value="Peptidase_M20_dimer"/>
</dbReference>
<evidence type="ECO:0000256" key="3">
    <source>
        <dbReference type="ARBA" id="ARBA00005130"/>
    </source>
</evidence>
<dbReference type="NCBIfam" id="TIGR01910">
    <property type="entry name" value="DapE-ArgE"/>
    <property type="match status" value="1"/>
</dbReference>
<keyword evidence="9" id="KW-0862">Zinc</keyword>
<dbReference type="InterPro" id="IPR050072">
    <property type="entry name" value="Peptidase_M20A"/>
</dbReference>
<reference evidence="14" key="1">
    <citation type="journal article" date="2015" name="MBio">
        <title>Genome-Resolved Metagenomic Analysis Reveals Roles for Candidate Phyla and Other Microbial Community Members in Biogeochemical Transformations in Oil Reservoirs.</title>
        <authorList>
            <person name="Hu P."/>
            <person name="Tom L."/>
            <person name="Singh A."/>
            <person name="Thomas B.C."/>
            <person name="Baker B.J."/>
            <person name="Piceno Y.M."/>
            <person name="Andersen G.L."/>
            <person name="Banfield J.F."/>
        </authorList>
    </citation>
    <scope>NUCLEOTIDE SEQUENCE [LARGE SCALE GENOMIC DNA]</scope>
</reference>
<evidence type="ECO:0000256" key="8">
    <source>
        <dbReference type="ARBA" id="ARBA00022801"/>
    </source>
</evidence>
<dbReference type="SUPFAM" id="SSF53187">
    <property type="entry name" value="Zn-dependent exopeptidases"/>
    <property type="match status" value="1"/>
</dbReference>
<keyword evidence="10" id="KW-0170">Cobalt</keyword>
<organism evidence="13 14">
    <name type="scientific">Thermococcus sibiricus</name>
    <dbReference type="NCBI Taxonomy" id="172049"/>
    <lineage>
        <taxon>Archaea</taxon>
        <taxon>Methanobacteriati</taxon>
        <taxon>Methanobacteriota</taxon>
        <taxon>Thermococci</taxon>
        <taxon>Thermococcales</taxon>
        <taxon>Thermococcaceae</taxon>
        <taxon>Thermococcus</taxon>
    </lineage>
</organism>
<comment type="caution">
    <text evidence="13">The sequence shown here is derived from an EMBL/GenBank/DDBJ whole genome shotgun (WGS) entry which is preliminary data.</text>
</comment>
<dbReference type="GO" id="GO:0009014">
    <property type="term" value="F:succinyl-diaminopimelate desuccinylase activity"/>
    <property type="evidence" value="ECO:0007669"/>
    <property type="project" value="UniProtKB-EC"/>
</dbReference>
<dbReference type="InterPro" id="IPR010182">
    <property type="entry name" value="ArgE/DapE"/>
</dbReference>
<dbReference type="Gene3D" id="3.30.70.360">
    <property type="match status" value="1"/>
</dbReference>
<proteinExistence type="inferred from homology"/>
<dbReference type="PATRIC" id="fig|172049.5.peg.220"/>
<protein>
    <recommendedName>
        <fullName evidence="6">Probable succinyl-diaminopimelate desuccinylase</fullName>
        <ecNumber evidence="5">3.5.1.18</ecNumber>
    </recommendedName>
</protein>
<dbReference type="Gene3D" id="3.40.630.10">
    <property type="entry name" value="Zn peptidases"/>
    <property type="match status" value="2"/>
</dbReference>
<comment type="cofactor">
    <cofactor evidence="1">
        <name>Co(2+)</name>
        <dbReference type="ChEBI" id="CHEBI:48828"/>
    </cofactor>
</comment>
<evidence type="ECO:0000256" key="4">
    <source>
        <dbReference type="ARBA" id="ARBA00006247"/>
    </source>
</evidence>
<dbReference type="PROSITE" id="PS00759">
    <property type="entry name" value="ARGE_DAPE_CPG2_2"/>
    <property type="match status" value="1"/>
</dbReference>
<evidence type="ECO:0000259" key="12">
    <source>
        <dbReference type="Pfam" id="PF07687"/>
    </source>
</evidence>
<evidence type="ECO:0000256" key="2">
    <source>
        <dbReference type="ARBA" id="ARBA00001947"/>
    </source>
</evidence>
<dbReference type="Pfam" id="PF01546">
    <property type="entry name" value="Peptidase_M20"/>
    <property type="match status" value="1"/>
</dbReference>
<evidence type="ECO:0000256" key="11">
    <source>
        <dbReference type="ARBA" id="ARBA00051301"/>
    </source>
</evidence>
<dbReference type="EC" id="3.5.1.18" evidence="5"/>
<evidence type="ECO:0000256" key="1">
    <source>
        <dbReference type="ARBA" id="ARBA00001941"/>
    </source>
</evidence>
<name>A0A101EKB7_9EURY</name>
<comment type="similarity">
    <text evidence="4">Belongs to the peptidase M20A family.</text>
</comment>
<evidence type="ECO:0000256" key="6">
    <source>
        <dbReference type="ARBA" id="ARBA00016853"/>
    </source>
</evidence>
<comment type="cofactor">
    <cofactor evidence="2">
        <name>Zn(2+)</name>
        <dbReference type="ChEBI" id="CHEBI:29105"/>
    </cofactor>
</comment>
<evidence type="ECO:0000256" key="9">
    <source>
        <dbReference type="ARBA" id="ARBA00022833"/>
    </source>
</evidence>
<dbReference type="AlphaFoldDB" id="A0A101EKB7"/>
<dbReference type="PANTHER" id="PTHR43808">
    <property type="entry name" value="ACETYLORNITHINE DEACETYLASE"/>
    <property type="match status" value="1"/>
</dbReference>
<evidence type="ECO:0000256" key="7">
    <source>
        <dbReference type="ARBA" id="ARBA00022723"/>
    </source>
</evidence>
<keyword evidence="8" id="KW-0378">Hydrolase</keyword>
<dbReference type="EMBL" id="LGFD01000072">
    <property type="protein sequence ID" value="KUK16729.1"/>
    <property type="molecule type" value="Genomic_DNA"/>
</dbReference>
<dbReference type="Proteomes" id="UP000053911">
    <property type="component" value="Unassembled WGS sequence"/>
</dbReference>
<evidence type="ECO:0000313" key="13">
    <source>
        <dbReference type="EMBL" id="KUK16729.1"/>
    </source>
</evidence>
<dbReference type="InterPro" id="IPR001261">
    <property type="entry name" value="ArgE/DapE_CS"/>
</dbReference>
<evidence type="ECO:0000256" key="10">
    <source>
        <dbReference type="ARBA" id="ARBA00023285"/>
    </source>
</evidence>
<dbReference type="SUPFAM" id="SSF55031">
    <property type="entry name" value="Bacterial exopeptidase dimerisation domain"/>
    <property type="match status" value="1"/>
</dbReference>
<comment type="catalytic activity">
    <reaction evidence="11">
        <text>N-succinyl-(2S,6S)-2,6-diaminopimelate + H2O = (2S,6S)-2,6-diaminopimelate + succinate</text>
        <dbReference type="Rhea" id="RHEA:22608"/>
        <dbReference type="ChEBI" id="CHEBI:15377"/>
        <dbReference type="ChEBI" id="CHEBI:30031"/>
        <dbReference type="ChEBI" id="CHEBI:57609"/>
        <dbReference type="ChEBI" id="CHEBI:58087"/>
        <dbReference type="EC" id="3.5.1.18"/>
    </reaction>
</comment>
<gene>
    <name evidence="13" type="ORF">XD54_1983</name>
</gene>
<dbReference type="Pfam" id="PF07687">
    <property type="entry name" value="M20_dimer"/>
    <property type="match status" value="1"/>
</dbReference>
<keyword evidence="7" id="KW-0479">Metal-binding</keyword>
<dbReference type="NCBIfam" id="NF006400">
    <property type="entry name" value="PRK08651.1-3"/>
    <property type="match status" value="1"/>
</dbReference>
<sequence>MSSTLDKSLVKKIDELQEFSINTIKEMVSIPTPVPPGENYKEFVEYANSVLKDIGIKTEIIEVPKSILKQNIPEMADYPRYILIGRVKGNSENPVVHFNGHYDVVPPGEGWNVTAPFVPNIIENKIYGRGTADMKGGIVSAIAAIKALLELDIELNGSIEISMTPDEEIGGLCGAKYLIENKFVNPDYVIIPEPSGYDRIWIGHKGVLWGEITVYGKAAHASVPWNGINAFEKTVNLANVLFKELKPKVENKFTEYNVDVPEGKRATIVIGSIVRGGIKTNVVPDKVVFQFDRRILPEEKFDNVVAEVIEAIEKAKEQDPELKADFKTLLRADPAVTPPEAKIVCELKEAVKSLINKEPKLTLSTGFLDMRFFVKAGYQTVSYGPGEISQAHVANEYLEIDKMMLVSKVFGLFIKNVLKGGEKDE</sequence>
<dbReference type="UniPathway" id="UPA00034">
    <property type="reaction ID" value="UER00021"/>
</dbReference>
<dbReference type="GO" id="GO:0009089">
    <property type="term" value="P:lysine biosynthetic process via diaminopimelate"/>
    <property type="evidence" value="ECO:0007669"/>
    <property type="project" value="UniProtKB-UniPathway"/>
</dbReference>
<dbReference type="InterPro" id="IPR002933">
    <property type="entry name" value="Peptidase_M20"/>
</dbReference>
<comment type="pathway">
    <text evidence="3">Amino-acid biosynthesis; L-lysine biosynthesis via DAP pathway; LL-2,6-diaminopimelate from (S)-tetrahydrodipicolinate (succinylase route): step 3/3.</text>
</comment>
<accession>A0A101EKB7</accession>
<evidence type="ECO:0000313" key="14">
    <source>
        <dbReference type="Proteomes" id="UP000053911"/>
    </source>
</evidence>
<evidence type="ECO:0000256" key="5">
    <source>
        <dbReference type="ARBA" id="ARBA00011921"/>
    </source>
</evidence>
<dbReference type="RefSeq" id="WP_283217975.1">
    <property type="nucleotide sequence ID" value="NZ_LGFD01000072.1"/>
</dbReference>